<dbReference type="Proteomes" id="UP001157017">
    <property type="component" value="Unassembled WGS sequence"/>
</dbReference>
<dbReference type="SUPFAM" id="SSF55486">
    <property type="entry name" value="Metalloproteases ('zincins'), catalytic domain"/>
    <property type="match status" value="1"/>
</dbReference>
<sequence>MAFADAVMATLNDPRSWGHGGRMTFARTDGRADITVVLASPDTSARLCRPLVTRGRLSCSIGGRAVLTSYRWALATPEFDSVAQYRQYVVNHEVGHALGHHHEFCGERGEPGPGDAAADQAGGALPAERLAPPDVVAPSPVRCTDVRCGSESAADRRAGSAAVGRAGAAVRPPPAGARGG</sequence>
<accession>A0ABQ6JKT2</accession>
<reference evidence="4" key="1">
    <citation type="journal article" date="2019" name="Int. J. Syst. Evol. Microbiol.">
        <title>The Global Catalogue of Microorganisms (GCM) 10K type strain sequencing project: providing services to taxonomists for standard genome sequencing and annotation.</title>
        <authorList>
            <consortium name="The Broad Institute Genomics Platform"/>
            <consortium name="The Broad Institute Genome Sequencing Center for Infectious Disease"/>
            <person name="Wu L."/>
            <person name="Ma J."/>
        </authorList>
    </citation>
    <scope>NUCLEOTIDE SEQUENCE [LARGE SCALE GENOMIC DNA]</scope>
    <source>
        <strain evidence="4">NBRC 108730</strain>
    </source>
</reference>
<feature type="compositionally biased region" description="Low complexity" evidence="1">
    <location>
        <begin position="113"/>
        <end position="128"/>
    </location>
</feature>
<dbReference type="EMBL" id="BSUZ01000001">
    <property type="protein sequence ID" value="GMA88484.1"/>
    <property type="molecule type" value="Genomic_DNA"/>
</dbReference>
<evidence type="ECO:0000259" key="2">
    <source>
        <dbReference type="Pfam" id="PF11350"/>
    </source>
</evidence>
<name>A0ABQ6JKT2_9ACTN</name>
<protein>
    <recommendedName>
        <fullName evidence="2">DUF3152 domain-containing protein</fullName>
    </recommendedName>
</protein>
<evidence type="ECO:0000313" key="3">
    <source>
        <dbReference type="EMBL" id="GMA88484.1"/>
    </source>
</evidence>
<feature type="compositionally biased region" description="Low complexity" evidence="1">
    <location>
        <begin position="159"/>
        <end position="170"/>
    </location>
</feature>
<proteinExistence type="predicted"/>
<feature type="compositionally biased region" description="Pro residues" evidence="1">
    <location>
        <begin position="171"/>
        <end position="180"/>
    </location>
</feature>
<comment type="caution">
    <text evidence="3">The sequence shown here is derived from an EMBL/GenBank/DDBJ whole genome shotgun (WGS) entry which is preliminary data.</text>
</comment>
<keyword evidence="4" id="KW-1185">Reference proteome</keyword>
<feature type="region of interest" description="Disordered" evidence="1">
    <location>
        <begin position="108"/>
        <end position="180"/>
    </location>
</feature>
<organism evidence="3 4">
    <name type="scientific">Angustibacter aerolatus</name>
    <dbReference type="NCBI Taxonomy" id="1162965"/>
    <lineage>
        <taxon>Bacteria</taxon>
        <taxon>Bacillati</taxon>
        <taxon>Actinomycetota</taxon>
        <taxon>Actinomycetes</taxon>
        <taxon>Kineosporiales</taxon>
        <taxon>Kineosporiaceae</taxon>
    </lineage>
</organism>
<evidence type="ECO:0000256" key="1">
    <source>
        <dbReference type="SAM" id="MobiDB-lite"/>
    </source>
</evidence>
<gene>
    <name evidence="3" type="ORF">GCM10025868_37340</name>
</gene>
<evidence type="ECO:0000313" key="4">
    <source>
        <dbReference type="Proteomes" id="UP001157017"/>
    </source>
</evidence>
<feature type="domain" description="DUF3152" evidence="2">
    <location>
        <begin position="2"/>
        <end position="112"/>
    </location>
</feature>
<dbReference type="InterPro" id="IPR022603">
    <property type="entry name" value="DUF3152"/>
</dbReference>
<dbReference type="Pfam" id="PF11350">
    <property type="entry name" value="DUF3152"/>
    <property type="match status" value="1"/>
</dbReference>